<protein>
    <submittedName>
        <fullName evidence="1">Uncharacterized protein</fullName>
    </submittedName>
</protein>
<dbReference type="PANTHER" id="PTHR46862:SF2">
    <property type="entry name" value="OS02G0611400 PROTEIN"/>
    <property type="match status" value="1"/>
</dbReference>
<dbReference type="EMBL" id="CAADRP010000557">
    <property type="protein sequence ID" value="VFU29829.1"/>
    <property type="molecule type" value="Genomic_DNA"/>
</dbReference>
<dbReference type="Gene3D" id="1.25.40.10">
    <property type="entry name" value="Tetratricopeptide repeat domain"/>
    <property type="match status" value="1"/>
</dbReference>
<reference evidence="1" key="1">
    <citation type="submission" date="2019-03" db="EMBL/GenBank/DDBJ databases">
        <authorList>
            <person name="Mank J."/>
            <person name="Almeida P."/>
        </authorList>
    </citation>
    <scope>NUCLEOTIDE SEQUENCE</scope>
    <source>
        <strain evidence="1">78183</strain>
    </source>
</reference>
<dbReference type="AlphaFoldDB" id="A0A6N2KP38"/>
<accession>A0A6N2KP38</accession>
<gene>
    <name evidence="1" type="ORF">SVIM_LOCUS110625</name>
</gene>
<organism evidence="1">
    <name type="scientific">Salix viminalis</name>
    <name type="common">Common osier</name>
    <name type="synonym">Basket willow</name>
    <dbReference type="NCBI Taxonomy" id="40686"/>
    <lineage>
        <taxon>Eukaryota</taxon>
        <taxon>Viridiplantae</taxon>
        <taxon>Streptophyta</taxon>
        <taxon>Embryophyta</taxon>
        <taxon>Tracheophyta</taxon>
        <taxon>Spermatophyta</taxon>
        <taxon>Magnoliopsida</taxon>
        <taxon>eudicotyledons</taxon>
        <taxon>Gunneridae</taxon>
        <taxon>Pentapetalae</taxon>
        <taxon>rosids</taxon>
        <taxon>fabids</taxon>
        <taxon>Malpighiales</taxon>
        <taxon>Salicaceae</taxon>
        <taxon>Saliceae</taxon>
        <taxon>Salix</taxon>
    </lineage>
</organism>
<dbReference type="PANTHER" id="PTHR46862">
    <property type="entry name" value="OS07G0661900 PROTEIN"/>
    <property type="match status" value="1"/>
</dbReference>
<evidence type="ECO:0000313" key="1">
    <source>
        <dbReference type="EMBL" id="VFU29829.1"/>
    </source>
</evidence>
<name>A0A6N2KP38_SALVM</name>
<dbReference type="InterPro" id="IPR011990">
    <property type="entry name" value="TPR-like_helical_dom_sf"/>
</dbReference>
<proteinExistence type="predicted"/>
<sequence length="182" mass="21161">MIAAYEKKNLLCKGLNLFLQLEKDGFEPGVATCTVLVDWFGKLQLVDEVEKRLNRNAKRARRLFKLRRFWKLRRNNWDMNLREILNASGELCQLYFIINLHSSQHHKRCQWSGTRAKSPPSLLPLSSVHLPLLNSPVLSLPPEEWRSHIQNVVASLVGMVQWQNWQLANQEVACIAETFLPF</sequence>